<protein>
    <submittedName>
        <fullName evidence="5">C-type lectin domain family 4 member E-like isoform X2</fullName>
    </submittedName>
</protein>
<accession>A0A9W2ZEQ9</accession>
<keyword evidence="1" id="KW-0732">Signal</keyword>
<dbReference type="SUPFAM" id="SSF56436">
    <property type="entry name" value="C-type lectin-like"/>
    <property type="match status" value="1"/>
</dbReference>
<dbReference type="Pfam" id="PF00024">
    <property type="entry name" value="PAN_1"/>
    <property type="match status" value="1"/>
</dbReference>
<feature type="domain" description="Apple" evidence="3">
    <location>
        <begin position="14"/>
        <end position="101"/>
    </location>
</feature>
<keyword evidence="4" id="KW-1185">Reference proteome</keyword>
<reference evidence="5" key="1">
    <citation type="submission" date="2025-08" db="UniProtKB">
        <authorList>
            <consortium name="RefSeq"/>
        </authorList>
    </citation>
    <scope>IDENTIFICATION</scope>
</reference>
<name>A0A9W2ZEQ9_BIOGL</name>
<dbReference type="Pfam" id="PF00059">
    <property type="entry name" value="Lectin_C"/>
    <property type="match status" value="1"/>
</dbReference>
<dbReference type="SUPFAM" id="SSF57414">
    <property type="entry name" value="Hairpin loop containing domain-like"/>
    <property type="match status" value="1"/>
</dbReference>
<evidence type="ECO:0000259" key="2">
    <source>
        <dbReference type="PROSITE" id="PS50041"/>
    </source>
</evidence>
<dbReference type="Gene3D" id="3.10.100.10">
    <property type="entry name" value="Mannose-Binding Protein A, subunit A"/>
    <property type="match status" value="1"/>
</dbReference>
<organism evidence="4 5">
    <name type="scientific">Biomphalaria glabrata</name>
    <name type="common">Bloodfluke planorb</name>
    <name type="synonym">Freshwater snail</name>
    <dbReference type="NCBI Taxonomy" id="6526"/>
    <lineage>
        <taxon>Eukaryota</taxon>
        <taxon>Metazoa</taxon>
        <taxon>Spiralia</taxon>
        <taxon>Lophotrochozoa</taxon>
        <taxon>Mollusca</taxon>
        <taxon>Gastropoda</taxon>
        <taxon>Heterobranchia</taxon>
        <taxon>Euthyneura</taxon>
        <taxon>Panpulmonata</taxon>
        <taxon>Hygrophila</taxon>
        <taxon>Lymnaeoidea</taxon>
        <taxon>Planorbidae</taxon>
        <taxon>Biomphalaria</taxon>
    </lineage>
</organism>
<dbReference type="InterPro" id="IPR016187">
    <property type="entry name" value="CTDL_fold"/>
</dbReference>
<dbReference type="GeneID" id="129923986"/>
<gene>
    <name evidence="5" type="primary">LOC129923986</name>
</gene>
<evidence type="ECO:0000256" key="1">
    <source>
        <dbReference type="SAM" id="SignalP"/>
    </source>
</evidence>
<feature type="domain" description="C-type lectin" evidence="2">
    <location>
        <begin position="118"/>
        <end position="181"/>
    </location>
</feature>
<sequence length="199" mass="22487">MFLLLLEVMTTIYCSLMIISSLVSTSETKLPSFQRVENTLLVSLNTESTVQTRSVVDCALTCLSTNCTSFSFDDQQKVCQRGSITVNRVKTYTLIDIYISCNTDDGFKLLIKGSVIACVWMSDYKVNYITARENCKAMSSHLVTIKTLQKLYLLQGSYGYKQQMWIGLNDIVAEGVYRWEDDNSECNATCRASIFEACR</sequence>
<dbReference type="PROSITE" id="PS50948">
    <property type="entry name" value="PAN"/>
    <property type="match status" value="1"/>
</dbReference>
<evidence type="ECO:0000259" key="3">
    <source>
        <dbReference type="PROSITE" id="PS50948"/>
    </source>
</evidence>
<dbReference type="Gene3D" id="3.50.4.10">
    <property type="entry name" value="Hepatocyte Growth Factor"/>
    <property type="match status" value="1"/>
</dbReference>
<evidence type="ECO:0000313" key="5">
    <source>
        <dbReference type="RefSeq" id="XP_055873456.1"/>
    </source>
</evidence>
<dbReference type="CDD" id="cd00037">
    <property type="entry name" value="CLECT"/>
    <property type="match status" value="1"/>
</dbReference>
<dbReference type="InterPro" id="IPR001304">
    <property type="entry name" value="C-type_lectin-like"/>
</dbReference>
<feature type="signal peptide" evidence="1">
    <location>
        <begin position="1"/>
        <end position="25"/>
    </location>
</feature>
<dbReference type="InterPro" id="IPR003609">
    <property type="entry name" value="Pan_app"/>
</dbReference>
<dbReference type="AlphaFoldDB" id="A0A9W2ZEQ9"/>
<proteinExistence type="predicted"/>
<evidence type="ECO:0000313" key="4">
    <source>
        <dbReference type="Proteomes" id="UP001165740"/>
    </source>
</evidence>
<dbReference type="RefSeq" id="XP_055873456.1">
    <property type="nucleotide sequence ID" value="XM_056017481.1"/>
</dbReference>
<dbReference type="Proteomes" id="UP001165740">
    <property type="component" value="Chromosome 18"/>
</dbReference>
<feature type="chain" id="PRO_5040980252" evidence="1">
    <location>
        <begin position="26"/>
        <end position="199"/>
    </location>
</feature>
<dbReference type="PROSITE" id="PS50041">
    <property type="entry name" value="C_TYPE_LECTIN_2"/>
    <property type="match status" value="1"/>
</dbReference>
<dbReference type="InterPro" id="IPR016186">
    <property type="entry name" value="C-type_lectin-like/link_sf"/>
</dbReference>